<accession>A0A087DQX3</accession>
<feature type="domain" description="Zinc-ribbon" evidence="2">
    <location>
        <begin position="390"/>
        <end position="412"/>
    </location>
</feature>
<protein>
    <recommendedName>
        <fullName evidence="2">Zinc-ribbon domain-containing protein</fullName>
    </recommendedName>
</protein>
<feature type="compositionally biased region" description="Low complexity" evidence="1">
    <location>
        <begin position="351"/>
        <end position="365"/>
    </location>
</feature>
<feature type="compositionally biased region" description="Pro residues" evidence="1">
    <location>
        <begin position="366"/>
        <end position="377"/>
    </location>
</feature>
<dbReference type="AlphaFoldDB" id="A0A087DQX3"/>
<evidence type="ECO:0000313" key="3">
    <source>
        <dbReference type="EMBL" id="KFI97923.1"/>
    </source>
</evidence>
<evidence type="ECO:0000259" key="2">
    <source>
        <dbReference type="Pfam" id="PF13240"/>
    </source>
</evidence>
<dbReference type="EMBL" id="JGZP01000011">
    <property type="protein sequence ID" value="KFI97923.1"/>
    <property type="molecule type" value="Genomic_DNA"/>
</dbReference>
<keyword evidence="4" id="KW-1185">Reference proteome</keyword>
<sequence length="413" mass="44042">MVDLSLFNDTSSAPVTRFGGPFDDNDMTKGVYNLLSAAPGIIFYSQAPAEQLLTTLDGIFPDLNFKSSRHSDSGCLNTDMTGELAGELLYWSLFEGPQGSAMMCIAAGGEATKLLRVECLHETLIWSKRHPDFAIVNALFDNGVATVGAAAAIGMGSVVAPWYVPGFERTHEPTTHNDSAKDGYDLGLMSPELVRELTSWRQVGYDMYQKPYNAEGFGDVNLFVIGGVEHDAPGPKLLFPLDTMTEQELTATWSGVERFGPCRPYLFSGIGTVMCDLDPQATAELVDERARELLDTVHRWLHRNDGGNDDATSASPVSTASTSQSASSSDSHSRRLHDALKARLDATLGRSPASAATTPSASPAAAPVPMPSAPSAPSPAAAMPQTGRRFCTSCGAQLPPNAKFCGQCGTKVR</sequence>
<proteinExistence type="predicted"/>
<reference evidence="3 4" key="1">
    <citation type="submission" date="2014-03" db="EMBL/GenBank/DDBJ databases">
        <title>Genomics of Bifidobacteria.</title>
        <authorList>
            <person name="Ventura M."/>
            <person name="Milani C."/>
            <person name="Lugli G.A."/>
        </authorList>
    </citation>
    <scope>NUCLEOTIDE SEQUENCE [LARGE SCALE GENOMIC DNA]</scope>
    <source>
        <strain evidence="3 4">DSM 23968</strain>
    </source>
</reference>
<dbReference type="InterPro" id="IPR026870">
    <property type="entry name" value="Zinc_ribbon_dom"/>
</dbReference>
<dbReference type="Pfam" id="PF13240">
    <property type="entry name" value="Zn_Ribbon_1"/>
    <property type="match status" value="1"/>
</dbReference>
<comment type="caution">
    <text evidence="3">The sequence shown here is derived from an EMBL/GenBank/DDBJ whole genome shotgun (WGS) entry which is preliminary data.</text>
</comment>
<feature type="compositionally biased region" description="Low complexity" evidence="1">
    <location>
        <begin position="309"/>
        <end position="330"/>
    </location>
</feature>
<feature type="region of interest" description="Disordered" evidence="1">
    <location>
        <begin position="303"/>
        <end position="335"/>
    </location>
</feature>
<feature type="region of interest" description="Disordered" evidence="1">
    <location>
        <begin position="349"/>
        <end position="385"/>
    </location>
</feature>
<dbReference type="Proteomes" id="UP000029004">
    <property type="component" value="Unassembled WGS sequence"/>
</dbReference>
<dbReference type="RefSeq" id="WP_034527781.1">
    <property type="nucleotide sequence ID" value="NZ_JGZP01000011.1"/>
</dbReference>
<gene>
    <name evidence="3" type="ORF">BSTEL_0734</name>
</gene>
<organism evidence="3 4">
    <name type="scientific">Bifidobacterium stellenboschense</name>
    <dbReference type="NCBI Taxonomy" id="762211"/>
    <lineage>
        <taxon>Bacteria</taxon>
        <taxon>Bacillati</taxon>
        <taxon>Actinomycetota</taxon>
        <taxon>Actinomycetes</taxon>
        <taxon>Bifidobacteriales</taxon>
        <taxon>Bifidobacteriaceae</taxon>
        <taxon>Bifidobacterium</taxon>
    </lineage>
</organism>
<evidence type="ECO:0000256" key="1">
    <source>
        <dbReference type="SAM" id="MobiDB-lite"/>
    </source>
</evidence>
<name>A0A087DQX3_9BIFI</name>
<evidence type="ECO:0000313" key="4">
    <source>
        <dbReference type="Proteomes" id="UP000029004"/>
    </source>
</evidence>
<dbReference type="OrthoDB" id="9764015at2"/>